<dbReference type="EMBL" id="CM000764">
    <property type="protein sequence ID" value="OQU82990.1"/>
    <property type="molecule type" value="Genomic_DNA"/>
</dbReference>
<reference evidence="3" key="2">
    <citation type="journal article" date="2018" name="Plant J.">
        <title>The Sorghum bicolor reference genome: improved assembly, gene annotations, a transcriptome atlas, and signatures of genome organization.</title>
        <authorList>
            <person name="McCormick R.F."/>
            <person name="Truong S.K."/>
            <person name="Sreedasyam A."/>
            <person name="Jenkins J."/>
            <person name="Shu S."/>
            <person name="Sims D."/>
            <person name="Kennedy M."/>
            <person name="Amirebrahimi M."/>
            <person name="Weers B.D."/>
            <person name="McKinley B."/>
            <person name="Mattison A."/>
            <person name="Morishige D.T."/>
            <person name="Grimwood J."/>
            <person name="Schmutz J."/>
            <person name="Mullet J.E."/>
        </authorList>
    </citation>
    <scope>NUCLEOTIDE SEQUENCE [LARGE SCALE GENOMIC DNA]</scope>
    <source>
        <strain evidence="3">cv. BTx623</strain>
    </source>
</reference>
<name>A0A1Z5RGU6_SORBI</name>
<feature type="chain" id="PRO_5012012393" description="Knottin scorpion toxin-like domain-containing protein" evidence="1">
    <location>
        <begin position="30"/>
        <end position="71"/>
    </location>
</feature>
<keyword evidence="3" id="KW-1185">Reference proteome</keyword>
<accession>A0A1Z5RGU6</accession>
<reference evidence="2 3" key="1">
    <citation type="journal article" date="2009" name="Nature">
        <title>The Sorghum bicolor genome and the diversification of grasses.</title>
        <authorList>
            <person name="Paterson A.H."/>
            <person name="Bowers J.E."/>
            <person name="Bruggmann R."/>
            <person name="Dubchak I."/>
            <person name="Grimwood J."/>
            <person name="Gundlach H."/>
            <person name="Haberer G."/>
            <person name="Hellsten U."/>
            <person name="Mitros T."/>
            <person name="Poliakov A."/>
            <person name="Schmutz J."/>
            <person name="Spannagl M."/>
            <person name="Tang H."/>
            <person name="Wang X."/>
            <person name="Wicker T."/>
            <person name="Bharti A.K."/>
            <person name="Chapman J."/>
            <person name="Feltus F.A."/>
            <person name="Gowik U."/>
            <person name="Grigoriev I.V."/>
            <person name="Lyons E."/>
            <person name="Maher C.A."/>
            <person name="Martis M."/>
            <person name="Narechania A."/>
            <person name="Otillar R.P."/>
            <person name="Penning B.W."/>
            <person name="Salamov A.A."/>
            <person name="Wang Y."/>
            <person name="Zhang L."/>
            <person name="Carpita N.C."/>
            <person name="Freeling M."/>
            <person name="Gingle A.R."/>
            <person name="Hash C.T."/>
            <person name="Keller B."/>
            <person name="Klein P."/>
            <person name="Kresovich S."/>
            <person name="McCann M.C."/>
            <person name="Ming R."/>
            <person name="Peterson D.G."/>
            <person name="Mehboob-ur-Rahman"/>
            <person name="Ware D."/>
            <person name="Westhoff P."/>
            <person name="Mayer K.F."/>
            <person name="Messing J."/>
            <person name="Rokhsar D.S."/>
        </authorList>
    </citation>
    <scope>NUCLEOTIDE SEQUENCE [LARGE SCALE GENOMIC DNA]</scope>
    <source>
        <strain evidence="3">cv. BTx623</strain>
    </source>
</reference>
<dbReference type="Proteomes" id="UP000000768">
    <property type="component" value="Chromosome 5"/>
</dbReference>
<dbReference type="InParanoid" id="A0A1Z5RGU6"/>
<feature type="signal peptide" evidence="1">
    <location>
        <begin position="1"/>
        <end position="29"/>
    </location>
</feature>
<evidence type="ECO:0000313" key="3">
    <source>
        <dbReference type="Proteomes" id="UP000000768"/>
    </source>
</evidence>
<evidence type="ECO:0000313" key="2">
    <source>
        <dbReference type="EMBL" id="OQU82990.1"/>
    </source>
</evidence>
<dbReference type="FunCoup" id="A0A1Z5RGU6">
    <property type="interactions" value="7"/>
</dbReference>
<organism evidence="2 3">
    <name type="scientific">Sorghum bicolor</name>
    <name type="common">Sorghum</name>
    <name type="synonym">Sorghum vulgare</name>
    <dbReference type="NCBI Taxonomy" id="4558"/>
    <lineage>
        <taxon>Eukaryota</taxon>
        <taxon>Viridiplantae</taxon>
        <taxon>Streptophyta</taxon>
        <taxon>Embryophyta</taxon>
        <taxon>Tracheophyta</taxon>
        <taxon>Spermatophyta</taxon>
        <taxon>Magnoliopsida</taxon>
        <taxon>Liliopsida</taxon>
        <taxon>Poales</taxon>
        <taxon>Poaceae</taxon>
        <taxon>PACMAD clade</taxon>
        <taxon>Panicoideae</taxon>
        <taxon>Andropogonodae</taxon>
        <taxon>Andropogoneae</taxon>
        <taxon>Sorghinae</taxon>
        <taxon>Sorghum</taxon>
    </lineage>
</organism>
<dbReference type="Gramene" id="OQU82990">
    <property type="protein sequence ID" value="OQU82990"/>
    <property type="gene ID" value="SORBI_3005G058350"/>
</dbReference>
<keyword evidence="1" id="KW-0732">Signal</keyword>
<evidence type="ECO:0000256" key="1">
    <source>
        <dbReference type="SAM" id="SignalP"/>
    </source>
</evidence>
<protein>
    <recommendedName>
        <fullName evidence="4">Knottin scorpion toxin-like domain-containing protein</fullName>
    </recommendedName>
</protein>
<proteinExistence type="predicted"/>
<dbReference type="OMA" id="YCNDWCK"/>
<sequence>MAASFSSVVCRILVVVALIVTTLSSYGAANSVCIQACWRLYPYCNDWCKNAGFIKGGSCNTGKDGNCCCWT</sequence>
<dbReference type="AlphaFoldDB" id="A0A1Z5RGU6"/>
<evidence type="ECO:0008006" key="4">
    <source>
        <dbReference type="Google" id="ProtNLM"/>
    </source>
</evidence>
<gene>
    <name evidence="2" type="ORF">SORBI_3005G058350</name>
</gene>